<organism evidence="2 3">
    <name type="scientific">Suillus fuscotomentosus</name>
    <dbReference type="NCBI Taxonomy" id="1912939"/>
    <lineage>
        <taxon>Eukaryota</taxon>
        <taxon>Fungi</taxon>
        <taxon>Dikarya</taxon>
        <taxon>Basidiomycota</taxon>
        <taxon>Agaricomycotina</taxon>
        <taxon>Agaricomycetes</taxon>
        <taxon>Agaricomycetidae</taxon>
        <taxon>Boletales</taxon>
        <taxon>Suillineae</taxon>
        <taxon>Suillaceae</taxon>
        <taxon>Suillus</taxon>
    </lineage>
</organism>
<feature type="region of interest" description="Disordered" evidence="1">
    <location>
        <begin position="1"/>
        <end position="109"/>
    </location>
</feature>
<feature type="compositionally biased region" description="Low complexity" evidence="1">
    <location>
        <begin position="74"/>
        <end position="100"/>
    </location>
</feature>
<dbReference type="EMBL" id="JABBWK010000010">
    <property type="protein sequence ID" value="KAG1904330.1"/>
    <property type="molecule type" value="Genomic_DNA"/>
</dbReference>
<gene>
    <name evidence="2" type="ORF">F5891DRAFT_977192</name>
</gene>
<accession>A0AAD4EDL8</accession>
<evidence type="ECO:0000256" key="1">
    <source>
        <dbReference type="SAM" id="MobiDB-lite"/>
    </source>
</evidence>
<feature type="compositionally biased region" description="Low complexity" evidence="1">
    <location>
        <begin position="17"/>
        <end position="27"/>
    </location>
</feature>
<protein>
    <submittedName>
        <fullName evidence="2">Uncharacterized protein</fullName>
    </submittedName>
</protein>
<evidence type="ECO:0000313" key="3">
    <source>
        <dbReference type="Proteomes" id="UP001195769"/>
    </source>
</evidence>
<reference evidence="2" key="1">
    <citation type="journal article" date="2020" name="New Phytol.">
        <title>Comparative genomics reveals dynamic genome evolution in host specialist ectomycorrhizal fungi.</title>
        <authorList>
            <person name="Lofgren L.A."/>
            <person name="Nguyen N.H."/>
            <person name="Vilgalys R."/>
            <person name="Ruytinx J."/>
            <person name="Liao H.L."/>
            <person name="Branco S."/>
            <person name="Kuo A."/>
            <person name="LaButti K."/>
            <person name="Lipzen A."/>
            <person name="Andreopoulos W."/>
            <person name="Pangilinan J."/>
            <person name="Riley R."/>
            <person name="Hundley H."/>
            <person name="Na H."/>
            <person name="Barry K."/>
            <person name="Grigoriev I.V."/>
            <person name="Stajich J.E."/>
            <person name="Kennedy P.G."/>
        </authorList>
    </citation>
    <scope>NUCLEOTIDE SEQUENCE</scope>
    <source>
        <strain evidence="2">FC203</strain>
    </source>
</reference>
<feature type="compositionally biased region" description="Basic and acidic residues" evidence="1">
    <location>
        <begin position="1"/>
        <end position="11"/>
    </location>
</feature>
<name>A0AAD4EDL8_9AGAM</name>
<dbReference type="RefSeq" id="XP_041229905.1">
    <property type="nucleotide sequence ID" value="XM_041376678.1"/>
</dbReference>
<comment type="caution">
    <text evidence="2">The sequence shown here is derived from an EMBL/GenBank/DDBJ whole genome shotgun (WGS) entry which is preliminary data.</text>
</comment>
<evidence type="ECO:0000313" key="2">
    <source>
        <dbReference type="EMBL" id="KAG1904330.1"/>
    </source>
</evidence>
<dbReference type="Proteomes" id="UP001195769">
    <property type="component" value="Unassembled WGS sequence"/>
</dbReference>
<sequence>MEHFQAGEPEMHPCFTPPSSTGQPSPTRQDEDSKLSCQLWPDGIQTRGRVTGSEHNSSYRDRRHYYRPDHIPMRFRVSSQHFRSRRSSSPSSDSDVTNNSSEDELFVLPDLPPSKNLSYYVQRAKRQFKPYDTHRGHGPNAIELQFLHKSVGKYSGETDMTLADVQANCSSVACEACLARPSLKPLLRCKLPRTKLLETMLEQDALEYARSDAEASSFNKLLVGRTSKELNINIDFNIGAYGCDMTSFMVSDVQLDHLEAFAHKLGLPEEDLGSWKFTSATNSYMFEMYASSGSLTLSDIVSLLPESLALPSKNAAGRVKVKSKAFSWKRMLPSYLFPPSNTIPWPYYRDHPSLKSVFVFSAKFQVKIWHITACLLLRTLDDLSVTP</sequence>
<dbReference type="AlphaFoldDB" id="A0AAD4EDL8"/>
<proteinExistence type="predicted"/>
<keyword evidence="3" id="KW-1185">Reference proteome</keyword>
<dbReference type="GeneID" id="64670976"/>